<sequence length="157" mass="17445">MNPLPCSSPIIPNSPKREDLILGYDLLYHFNPIIDWKNGLITYYSSGINSSTSNYLATSVNSGALFGELKIFSLPSSVHIPSIIPSHSLLLSRDEAFKEITDVGEDVAISSLNVFQEDMYLSPLSFHSSLEEQCDEEGDLQEIETVLKVVISMYSPR</sequence>
<keyword evidence="2" id="KW-1185">Reference proteome</keyword>
<dbReference type="AlphaFoldDB" id="A0A9Q3J4W1"/>
<organism evidence="1 2">
    <name type="scientific">Austropuccinia psidii MF-1</name>
    <dbReference type="NCBI Taxonomy" id="1389203"/>
    <lineage>
        <taxon>Eukaryota</taxon>
        <taxon>Fungi</taxon>
        <taxon>Dikarya</taxon>
        <taxon>Basidiomycota</taxon>
        <taxon>Pucciniomycotina</taxon>
        <taxon>Pucciniomycetes</taxon>
        <taxon>Pucciniales</taxon>
        <taxon>Sphaerophragmiaceae</taxon>
        <taxon>Austropuccinia</taxon>
    </lineage>
</organism>
<evidence type="ECO:0000313" key="1">
    <source>
        <dbReference type="EMBL" id="MBW0556268.1"/>
    </source>
</evidence>
<dbReference type="EMBL" id="AVOT02063639">
    <property type="protein sequence ID" value="MBW0556268.1"/>
    <property type="molecule type" value="Genomic_DNA"/>
</dbReference>
<reference evidence="1" key="1">
    <citation type="submission" date="2021-03" db="EMBL/GenBank/DDBJ databases">
        <title>Draft genome sequence of rust myrtle Austropuccinia psidii MF-1, a brazilian biotype.</title>
        <authorList>
            <person name="Quecine M.C."/>
            <person name="Pachon D.M.R."/>
            <person name="Bonatelli M.L."/>
            <person name="Correr F.H."/>
            <person name="Franceschini L.M."/>
            <person name="Leite T.F."/>
            <person name="Margarido G.R.A."/>
            <person name="Almeida C.A."/>
            <person name="Ferrarezi J.A."/>
            <person name="Labate C.A."/>
        </authorList>
    </citation>
    <scope>NUCLEOTIDE SEQUENCE</scope>
    <source>
        <strain evidence="1">MF-1</strain>
    </source>
</reference>
<gene>
    <name evidence="1" type="ORF">O181_095983</name>
</gene>
<proteinExistence type="predicted"/>
<comment type="caution">
    <text evidence="1">The sequence shown here is derived from an EMBL/GenBank/DDBJ whole genome shotgun (WGS) entry which is preliminary data.</text>
</comment>
<accession>A0A9Q3J4W1</accession>
<dbReference type="Proteomes" id="UP000765509">
    <property type="component" value="Unassembled WGS sequence"/>
</dbReference>
<protein>
    <submittedName>
        <fullName evidence="1">Uncharacterized protein</fullName>
    </submittedName>
</protein>
<name>A0A9Q3J4W1_9BASI</name>
<evidence type="ECO:0000313" key="2">
    <source>
        <dbReference type="Proteomes" id="UP000765509"/>
    </source>
</evidence>